<reference evidence="2 3" key="1">
    <citation type="submission" date="2018-08" db="EMBL/GenBank/DDBJ databases">
        <title>Recombination of ecologically and evolutionarily significant loci maintains genetic cohesion in the Pseudomonas syringae species complex.</title>
        <authorList>
            <person name="Dillon M."/>
            <person name="Thakur S."/>
            <person name="Almeida R.N.D."/>
            <person name="Weir B.S."/>
            <person name="Guttman D.S."/>
        </authorList>
    </citation>
    <scope>NUCLEOTIDE SEQUENCE [LARGE SCALE GENOMIC DNA]</scope>
    <source>
        <strain evidence="2 3">ICMP 14479</strain>
    </source>
</reference>
<proteinExistence type="predicted"/>
<sequence length="204" mass="22488">MTMYNNILLGLRKRLLAGSTFALLSLSAGPAVATDWWMIFGTGDTPNRDLFFADAQSVKATQQHPQNTQLTVVQVFESPNSPNYVSYALELQCPERQLRVNSATAYLRAGATTVLPAPKRWVPVPKSWLERGYDFACAPGKRKSNAMMPMGVGSIDNAQLVAITQQGLFNQLPGNQPIRIESKKSSTEDVMRDLNFLLGAPEKK</sequence>
<feature type="chain" id="PRO_5018004126" description="Secreted protein" evidence="1">
    <location>
        <begin position="34"/>
        <end position="204"/>
    </location>
</feature>
<evidence type="ECO:0000313" key="2">
    <source>
        <dbReference type="EMBL" id="RMU62829.1"/>
    </source>
</evidence>
<evidence type="ECO:0000256" key="1">
    <source>
        <dbReference type="SAM" id="SignalP"/>
    </source>
</evidence>
<gene>
    <name evidence="2" type="ORF">ALP29_01723</name>
</gene>
<dbReference type="Proteomes" id="UP000280395">
    <property type="component" value="Unassembled WGS sequence"/>
</dbReference>
<feature type="signal peptide" evidence="1">
    <location>
        <begin position="1"/>
        <end position="33"/>
    </location>
</feature>
<keyword evidence="1" id="KW-0732">Signal</keyword>
<organism evidence="2 3">
    <name type="scientific">Pseudomonas syringae pv. avii</name>
    <dbReference type="NCBI Taxonomy" id="663959"/>
    <lineage>
        <taxon>Bacteria</taxon>
        <taxon>Pseudomonadati</taxon>
        <taxon>Pseudomonadota</taxon>
        <taxon>Gammaproteobacteria</taxon>
        <taxon>Pseudomonadales</taxon>
        <taxon>Pseudomonadaceae</taxon>
        <taxon>Pseudomonas</taxon>
        <taxon>Pseudomonas syringae</taxon>
    </lineage>
</organism>
<dbReference type="AlphaFoldDB" id="A0A3M5VWW1"/>
<dbReference type="EMBL" id="RBUA01000321">
    <property type="protein sequence ID" value="RMU62829.1"/>
    <property type="molecule type" value="Genomic_DNA"/>
</dbReference>
<comment type="caution">
    <text evidence="2">The sequence shown here is derived from an EMBL/GenBank/DDBJ whole genome shotgun (WGS) entry which is preliminary data.</text>
</comment>
<name>A0A3M5VWW1_PSESX</name>
<evidence type="ECO:0008006" key="4">
    <source>
        <dbReference type="Google" id="ProtNLM"/>
    </source>
</evidence>
<protein>
    <recommendedName>
        <fullName evidence="4">Secreted protein</fullName>
    </recommendedName>
</protein>
<evidence type="ECO:0000313" key="3">
    <source>
        <dbReference type="Proteomes" id="UP000280395"/>
    </source>
</evidence>
<accession>A0A3M5VWW1</accession>